<dbReference type="RefSeq" id="WP_140393996.1">
    <property type="nucleotide sequence ID" value="NZ_JAQCQU010000001.1"/>
</dbReference>
<reference evidence="3" key="1">
    <citation type="submission" date="2017-04" db="EMBL/GenBank/DDBJ databases">
        <title>Function of individual gut microbiota members based on whole genome sequencing of pure cultures obtained from chicken caecum.</title>
        <authorList>
            <person name="Medvecky M."/>
            <person name="Cejkova D."/>
            <person name="Polansky O."/>
            <person name="Karasova D."/>
            <person name="Kubasova T."/>
            <person name="Cizek A."/>
            <person name="Rychlik I."/>
        </authorList>
    </citation>
    <scope>NUCLEOTIDE SEQUENCE [LARGE SCALE GENOMIC DNA]</scope>
    <source>
        <strain evidence="3">An199</strain>
    </source>
</reference>
<protein>
    <submittedName>
        <fullName evidence="2">Uncharacterized protein</fullName>
    </submittedName>
</protein>
<evidence type="ECO:0000256" key="1">
    <source>
        <dbReference type="SAM" id="Phobius"/>
    </source>
</evidence>
<keyword evidence="1" id="KW-0472">Membrane</keyword>
<name>A0A1Y4IIS3_PARDI</name>
<dbReference type="AlphaFoldDB" id="A0A1Y4IIS3"/>
<comment type="caution">
    <text evidence="2">The sequence shown here is derived from an EMBL/GenBank/DDBJ whole genome shotgun (WGS) entry which is preliminary data.</text>
</comment>
<dbReference type="EMBL" id="NFJX01000008">
    <property type="protein sequence ID" value="OUP18890.1"/>
    <property type="molecule type" value="Genomic_DNA"/>
</dbReference>
<evidence type="ECO:0000313" key="2">
    <source>
        <dbReference type="EMBL" id="OUP18890.1"/>
    </source>
</evidence>
<gene>
    <name evidence="2" type="ORF">B5F32_10750</name>
</gene>
<sequence>MQIKQTLVSMFEANKQALEKELTGLKLPKDVNKIQNVVANYFDSLFNQSGEYRQNLSVSEDYILQAALSLLNAQQEMGRKLTEKEIEVKTRATFAEENKSKKENSPIETFLSQKLDGTKTLIGAGSGAVLGKMAFSSGWGAVFGAIAGTAIVLYLATKSGKKDVGENVKAITAKPKIEAAIVNSEIDVVTFLTIIQQTCESIDSLIATFRNQIQKVVNKYESQEKPTLERDYSLLLESIQSLLGVTYSQHPNDKRLAKMDERIEQLVESLENYGLKIVSFSEDKICWFEQQESTKVTKPTMIYPAIIKNGILVKRGKVFVQSYSANNGKI</sequence>
<proteinExistence type="predicted"/>
<keyword evidence="1" id="KW-1133">Transmembrane helix</keyword>
<organism evidence="2 3">
    <name type="scientific">Parabacteroides distasonis</name>
    <dbReference type="NCBI Taxonomy" id="823"/>
    <lineage>
        <taxon>Bacteria</taxon>
        <taxon>Pseudomonadati</taxon>
        <taxon>Bacteroidota</taxon>
        <taxon>Bacteroidia</taxon>
        <taxon>Bacteroidales</taxon>
        <taxon>Tannerellaceae</taxon>
        <taxon>Parabacteroides</taxon>
    </lineage>
</organism>
<accession>A0A1Y4IIS3</accession>
<dbReference type="Proteomes" id="UP000195950">
    <property type="component" value="Unassembled WGS sequence"/>
</dbReference>
<feature type="transmembrane region" description="Helical" evidence="1">
    <location>
        <begin position="138"/>
        <end position="156"/>
    </location>
</feature>
<evidence type="ECO:0000313" key="3">
    <source>
        <dbReference type="Proteomes" id="UP000195950"/>
    </source>
</evidence>
<keyword evidence="1" id="KW-0812">Transmembrane</keyword>